<reference evidence="9 10" key="1">
    <citation type="submission" date="2014-04" db="EMBL/GenBank/DDBJ databases">
        <authorList>
            <consortium name="DOE Joint Genome Institute"/>
            <person name="Kuo A."/>
            <person name="Martino E."/>
            <person name="Perotto S."/>
            <person name="Kohler A."/>
            <person name="Nagy L.G."/>
            <person name="Floudas D."/>
            <person name="Copeland A."/>
            <person name="Barry K.W."/>
            <person name="Cichocki N."/>
            <person name="Veneault-Fourrey C."/>
            <person name="LaButti K."/>
            <person name="Lindquist E.A."/>
            <person name="Lipzen A."/>
            <person name="Lundell T."/>
            <person name="Morin E."/>
            <person name="Murat C."/>
            <person name="Sun H."/>
            <person name="Tunlid A."/>
            <person name="Henrissat B."/>
            <person name="Grigoriev I.V."/>
            <person name="Hibbett D.S."/>
            <person name="Martin F."/>
            <person name="Nordberg H.P."/>
            <person name="Cantor M.N."/>
            <person name="Hua S.X."/>
        </authorList>
    </citation>
    <scope>NUCLEOTIDE SEQUENCE [LARGE SCALE GENOMIC DNA]</scope>
    <source>
        <strain evidence="9 10">Zn</strain>
    </source>
</reference>
<feature type="transmembrane region" description="Helical" evidence="7">
    <location>
        <begin position="408"/>
        <end position="434"/>
    </location>
</feature>
<keyword evidence="4 7" id="KW-1133">Transmembrane helix</keyword>
<sequence length="509" mass="55097">MVESQADSDHTVYDYETRSIVDVQNPGDAAPEGDLAAGDEAATTVAADPDIVDWDGPDDPANPRNWSKGYKLINVTLISASVLYCNIATTMFAPGANIMEREFGFDNQTIEILTVTIASLGFAMGLFSAPLSEVFGRMPTYRVAAICYLGFTVGCSRSTCVAEFLVFRLLAGLSASPFMTTGGGTIADLLEKEERGGAMAMFTLGPLLGPVVGPIVGGFVTQDLGWRWTFYLILMLAGTVSIFSFILMRETCSPVILKAKAARLRKETGIPNLRAAGDKQIPVTQLVAHALKRPVKFLVKSPIVLLTSIYIAFIFGVVMLFYSTFPIVYEDTYDWRVGVSGLAYIGIGVGCGIGIIAFGKLSDRLVRDTANGGGYRAERRMILVMYFCPLVPIGLFIYGWTAYYKVHWVVPIIGTAITGMGVVMITSSSQIYIIDVFGPQAAASALGAMTLLRNIIGCCLPLAGPSLYANLGLGWGNSTLAFISVAFIGVPFFFYWRGQWLREKFPVKI</sequence>
<feature type="transmembrane region" description="Helical" evidence="7">
    <location>
        <begin position="228"/>
        <end position="248"/>
    </location>
</feature>
<dbReference type="InterPro" id="IPR036259">
    <property type="entry name" value="MFS_trans_sf"/>
</dbReference>
<keyword evidence="5 7" id="KW-0472">Membrane</keyword>
<dbReference type="PANTHER" id="PTHR23502">
    <property type="entry name" value="MAJOR FACILITATOR SUPERFAMILY"/>
    <property type="match status" value="1"/>
</dbReference>
<dbReference type="SUPFAM" id="SSF103473">
    <property type="entry name" value="MFS general substrate transporter"/>
    <property type="match status" value="1"/>
</dbReference>
<organism evidence="9 10">
    <name type="scientific">Oidiodendron maius (strain Zn)</name>
    <dbReference type="NCBI Taxonomy" id="913774"/>
    <lineage>
        <taxon>Eukaryota</taxon>
        <taxon>Fungi</taxon>
        <taxon>Dikarya</taxon>
        <taxon>Ascomycota</taxon>
        <taxon>Pezizomycotina</taxon>
        <taxon>Leotiomycetes</taxon>
        <taxon>Leotiomycetes incertae sedis</taxon>
        <taxon>Myxotrichaceae</taxon>
        <taxon>Oidiodendron</taxon>
    </lineage>
</organism>
<feature type="transmembrane region" description="Helical" evidence="7">
    <location>
        <begin position="198"/>
        <end position="216"/>
    </location>
</feature>
<dbReference type="AlphaFoldDB" id="A0A0C3GQV7"/>
<dbReference type="HOGENOM" id="CLU_008455_1_1_1"/>
<evidence type="ECO:0000256" key="4">
    <source>
        <dbReference type="ARBA" id="ARBA00022989"/>
    </source>
</evidence>
<evidence type="ECO:0000256" key="3">
    <source>
        <dbReference type="ARBA" id="ARBA00022692"/>
    </source>
</evidence>
<evidence type="ECO:0000256" key="1">
    <source>
        <dbReference type="ARBA" id="ARBA00004141"/>
    </source>
</evidence>
<dbReference type="CDD" id="cd17323">
    <property type="entry name" value="MFS_Tpo1_MDR_like"/>
    <property type="match status" value="1"/>
</dbReference>
<dbReference type="Gene3D" id="1.20.1250.20">
    <property type="entry name" value="MFS general substrate transporter like domains"/>
    <property type="match status" value="1"/>
</dbReference>
<feature type="transmembrane region" description="Helical" evidence="7">
    <location>
        <begin position="112"/>
        <end position="129"/>
    </location>
</feature>
<feature type="transmembrane region" description="Helical" evidence="7">
    <location>
        <begin position="441"/>
        <end position="463"/>
    </location>
</feature>
<dbReference type="GO" id="GO:0016020">
    <property type="term" value="C:membrane"/>
    <property type="evidence" value="ECO:0007669"/>
    <property type="project" value="UniProtKB-SubCell"/>
</dbReference>
<feature type="transmembrane region" description="Helical" evidence="7">
    <location>
        <begin position="72"/>
        <end position="92"/>
    </location>
</feature>
<feature type="transmembrane region" description="Helical" evidence="7">
    <location>
        <begin position="303"/>
        <end position="322"/>
    </location>
</feature>
<feature type="transmembrane region" description="Helical" evidence="7">
    <location>
        <begin position="475"/>
        <end position="496"/>
    </location>
</feature>
<dbReference type="GO" id="GO:0022857">
    <property type="term" value="F:transmembrane transporter activity"/>
    <property type="evidence" value="ECO:0007669"/>
    <property type="project" value="InterPro"/>
</dbReference>
<dbReference type="EMBL" id="KN832903">
    <property type="protein sequence ID" value="KIM92881.1"/>
    <property type="molecule type" value="Genomic_DNA"/>
</dbReference>
<evidence type="ECO:0000256" key="5">
    <source>
        <dbReference type="ARBA" id="ARBA00023136"/>
    </source>
</evidence>
<evidence type="ECO:0000256" key="2">
    <source>
        <dbReference type="ARBA" id="ARBA00008335"/>
    </source>
</evidence>
<feature type="region of interest" description="Disordered" evidence="6">
    <location>
        <begin position="1"/>
        <end position="35"/>
    </location>
</feature>
<evidence type="ECO:0000259" key="8">
    <source>
        <dbReference type="PROSITE" id="PS50850"/>
    </source>
</evidence>
<accession>A0A0C3GQV7</accession>
<evidence type="ECO:0000313" key="9">
    <source>
        <dbReference type="EMBL" id="KIM92881.1"/>
    </source>
</evidence>
<feature type="transmembrane region" description="Helical" evidence="7">
    <location>
        <begin position="342"/>
        <end position="361"/>
    </location>
</feature>
<dbReference type="STRING" id="913774.A0A0C3GQV7"/>
<feature type="domain" description="Major facilitator superfamily (MFS) profile" evidence="8">
    <location>
        <begin position="74"/>
        <end position="501"/>
    </location>
</feature>
<dbReference type="FunFam" id="1.20.1250.20:FF:000082">
    <property type="entry name" value="MFS multidrug transporter, putative"/>
    <property type="match status" value="1"/>
</dbReference>
<name>A0A0C3GQV7_OIDMZ</name>
<dbReference type="OrthoDB" id="5296287at2759"/>
<feature type="compositionally biased region" description="Basic and acidic residues" evidence="6">
    <location>
        <begin position="7"/>
        <end position="19"/>
    </location>
</feature>
<comment type="similarity">
    <text evidence="2">Belongs to the major facilitator superfamily.</text>
</comment>
<proteinExistence type="inferred from homology"/>
<feature type="transmembrane region" description="Helical" evidence="7">
    <location>
        <begin position="382"/>
        <end position="402"/>
    </location>
</feature>
<keyword evidence="3 7" id="KW-0812">Transmembrane</keyword>
<dbReference type="InterPro" id="IPR020846">
    <property type="entry name" value="MFS_dom"/>
</dbReference>
<dbReference type="Pfam" id="PF07690">
    <property type="entry name" value="MFS_1"/>
    <property type="match status" value="1"/>
</dbReference>
<reference evidence="10" key="2">
    <citation type="submission" date="2015-01" db="EMBL/GenBank/DDBJ databases">
        <title>Evolutionary Origins and Diversification of the Mycorrhizal Mutualists.</title>
        <authorList>
            <consortium name="DOE Joint Genome Institute"/>
            <consortium name="Mycorrhizal Genomics Consortium"/>
            <person name="Kohler A."/>
            <person name="Kuo A."/>
            <person name="Nagy L.G."/>
            <person name="Floudas D."/>
            <person name="Copeland A."/>
            <person name="Barry K.W."/>
            <person name="Cichocki N."/>
            <person name="Veneault-Fourrey C."/>
            <person name="LaButti K."/>
            <person name="Lindquist E.A."/>
            <person name="Lipzen A."/>
            <person name="Lundell T."/>
            <person name="Morin E."/>
            <person name="Murat C."/>
            <person name="Riley R."/>
            <person name="Ohm R."/>
            <person name="Sun H."/>
            <person name="Tunlid A."/>
            <person name="Henrissat B."/>
            <person name="Grigoriev I.V."/>
            <person name="Hibbett D.S."/>
            <person name="Martin F."/>
        </authorList>
    </citation>
    <scope>NUCLEOTIDE SEQUENCE [LARGE SCALE GENOMIC DNA]</scope>
    <source>
        <strain evidence="10">Zn</strain>
    </source>
</reference>
<comment type="subcellular location">
    <subcellularLocation>
        <location evidence="1">Membrane</location>
        <topology evidence="1">Multi-pass membrane protein</topology>
    </subcellularLocation>
</comment>
<keyword evidence="10" id="KW-1185">Reference proteome</keyword>
<dbReference type="InParanoid" id="A0A0C3GQV7"/>
<protein>
    <recommendedName>
        <fullName evidence="8">Major facilitator superfamily (MFS) profile domain-containing protein</fullName>
    </recommendedName>
</protein>
<evidence type="ECO:0000256" key="6">
    <source>
        <dbReference type="SAM" id="MobiDB-lite"/>
    </source>
</evidence>
<evidence type="ECO:0000313" key="10">
    <source>
        <dbReference type="Proteomes" id="UP000054321"/>
    </source>
</evidence>
<dbReference type="Proteomes" id="UP000054321">
    <property type="component" value="Unassembled WGS sequence"/>
</dbReference>
<gene>
    <name evidence="9" type="ORF">OIDMADRAFT_46487</name>
</gene>
<dbReference type="InterPro" id="IPR011701">
    <property type="entry name" value="MFS"/>
</dbReference>
<dbReference type="PROSITE" id="PS50850">
    <property type="entry name" value="MFS"/>
    <property type="match status" value="1"/>
</dbReference>
<evidence type="ECO:0000256" key="7">
    <source>
        <dbReference type="SAM" id="Phobius"/>
    </source>
</evidence>
<dbReference type="PANTHER" id="PTHR23502:SF68">
    <property type="entry name" value="MULTIDRUG TRANSPORTER, PUTATIVE (AFU_ORTHOLOGUE AFUA_3G01120)-RELATED"/>
    <property type="match status" value="1"/>
</dbReference>